<feature type="domain" description="ABC transporter" evidence="5">
    <location>
        <begin position="2"/>
        <end position="231"/>
    </location>
</feature>
<dbReference type="PANTHER" id="PTHR42781:SF4">
    <property type="entry name" value="SPERMIDINE_PUTRESCINE IMPORT ATP-BINDING PROTEIN POTA"/>
    <property type="match status" value="1"/>
</dbReference>
<dbReference type="SUPFAM" id="SSF52540">
    <property type="entry name" value="P-loop containing nucleoside triphosphate hydrolases"/>
    <property type="match status" value="1"/>
</dbReference>
<dbReference type="GO" id="GO:0016887">
    <property type="term" value="F:ATP hydrolysis activity"/>
    <property type="evidence" value="ECO:0007669"/>
    <property type="project" value="InterPro"/>
</dbReference>
<evidence type="ECO:0000256" key="1">
    <source>
        <dbReference type="ARBA" id="ARBA00022448"/>
    </source>
</evidence>
<gene>
    <name evidence="6" type="ORF">A6M21_15645</name>
</gene>
<dbReference type="Proteomes" id="UP000078532">
    <property type="component" value="Unassembled WGS sequence"/>
</dbReference>
<dbReference type="PROSITE" id="PS50893">
    <property type="entry name" value="ABC_TRANSPORTER_2"/>
    <property type="match status" value="1"/>
</dbReference>
<dbReference type="AlphaFoldDB" id="A0A1B7LB27"/>
<dbReference type="InterPro" id="IPR027417">
    <property type="entry name" value="P-loop_NTPase"/>
</dbReference>
<comment type="caution">
    <text evidence="6">The sequence shown here is derived from an EMBL/GenBank/DDBJ whole genome shotgun (WGS) entry which is preliminary data.</text>
</comment>
<dbReference type="GO" id="GO:0005524">
    <property type="term" value="F:ATP binding"/>
    <property type="evidence" value="ECO:0007669"/>
    <property type="project" value="UniProtKB-KW"/>
</dbReference>
<proteinExistence type="predicted"/>
<keyword evidence="2" id="KW-0547">Nucleotide-binding</keyword>
<dbReference type="InterPro" id="IPR050093">
    <property type="entry name" value="ABC_SmlMolc_Importer"/>
</dbReference>
<dbReference type="GO" id="GO:0015418">
    <property type="term" value="F:ABC-type quaternary ammonium compound transporting activity"/>
    <property type="evidence" value="ECO:0007669"/>
    <property type="project" value="UniProtKB-EC"/>
</dbReference>
<accession>A0A1B7LB27</accession>
<dbReference type="SMART" id="SM00382">
    <property type="entry name" value="AAA"/>
    <property type="match status" value="1"/>
</dbReference>
<dbReference type="OrthoDB" id="9802264at2"/>
<dbReference type="InterPro" id="IPR003593">
    <property type="entry name" value="AAA+_ATPase"/>
</dbReference>
<evidence type="ECO:0000313" key="7">
    <source>
        <dbReference type="Proteomes" id="UP000078532"/>
    </source>
</evidence>
<evidence type="ECO:0000259" key="5">
    <source>
        <dbReference type="PROSITE" id="PS50893"/>
    </source>
</evidence>
<evidence type="ECO:0000256" key="2">
    <source>
        <dbReference type="ARBA" id="ARBA00022741"/>
    </source>
</evidence>
<dbReference type="PROSITE" id="PS00211">
    <property type="entry name" value="ABC_TRANSPORTER_1"/>
    <property type="match status" value="1"/>
</dbReference>
<dbReference type="SUPFAM" id="SSF50331">
    <property type="entry name" value="MOP-like"/>
    <property type="match status" value="1"/>
</dbReference>
<dbReference type="EC" id="7.6.2.9" evidence="4"/>
<keyword evidence="7" id="KW-1185">Reference proteome</keyword>
<protein>
    <recommendedName>
        <fullName evidence="4">ABC-type quaternary amine transporter</fullName>
        <ecNumber evidence="4">7.6.2.9</ecNumber>
    </recommendedName>
</protein>
<reference evidence="6 7" key="1">
    <citation type="submission" date="2016-04" db="EMBL/GenBank/DDBJ databases">
        <authorList>
            <person name="Evans L.H."/>
            <person name="Alamgir A."/>
            <person name="Owens N."/>
            <person name="Weber N.D."/>
            <person name="Virtaneva K."/>
            <person name="Barbian K."/>
            <person name="Babar A."/>
            <person name="Rosenke K."/>
        </authorList>
    </citation>
    <scope>NUCLEOTIDE SEQUENCE [LARGE SCALE GENOMIC DNA]</scope>
    <source>
        <strain evidence="6 7">LMa1</strain>
    </source>
</reference>
<organism evidence="6 7">
    <name type="scientific">Desulfotomaculum copahuensis</name>
    <dbReference type="NCBI Taxonomy" id="1838280"/>
    <lineage>
        <taxon>Bacteria</taxon>
        <taxon>Bacillati</taxon>
        <taxon>Bacillota</taxon>
        <taxon>Clostridia</taxon>
        <taxon>Eubacteriales</taxon>
        <taxon>Desulfotomaculaceae</taxon>
        <taxon>Desulfotomaculum</taxon>
    </lineage>
</organism>
<dbReference type="Gene3D" id="3.40.50.300">
    <property type="entry name" value="P-loop containing nucleotide triphosphate hydrolases"/>
    <property type="match status" value="1"/>
</dbReference>
<evidence type="ECO:0000256" key="3">
    <source>
        <dbReference type="ARBA" id="ARBA00022840"/>
    </source>
</evidence>
<dbReference type="InterPro" id="IPR008995">
    <property type="entry name" value="Mo/tungstate-bd_C_term_dom"/>
</dbReference>
<dbReference type="FunFam" id="3.40.50.300:FF:000425">
    <property type="entry name" value="Probable ABC transporter, ATP-binding subunit"/>
    <property type="match status" value="1"/>
</dbReference>
<dbReference type="InterPro" id="IPR017871">
    <property type="entry name" value="ABC_transporter-like_CS"/>
</dbReference>
<dbReference type="PANTHER" id="PTHR42781">
    <property type="entry name" value="SPERMIDINE/PUTRESCINE IMPORT ATP-BINDING PROTEIN POTA"/>
    <property type="match status" value="1"/>
</dbReference>
<evidence type="ECO:0000256" key="4">
    <source>
        <dbReference type="ARBA" id="ARBA00066388"/>
    </source>
</evidence>
<evidence type="ECO:0000313" key="6">
    <source>
        <dbReference type="EMBL" id="OAT79529.1"/>
    </source>
</evidence>
<dbReference type="Pfam" id="PF00005">
    <property type="entry name" value="ABC_tran"/>
    <property type="match status" value="1"/>
</dbReference>
<dbReference type="RefSeq" id="WP_066671234.1">
    <property type="nucleotide sequence ID" value="NZ_LYVF01000193.1"/>
</dbReference>
<sequence length="356" mass="40105">MLKLAGVNKKLAGFHLQDINLEVKPKEFFVILGPTGSGKTVLLECLAGMYRLDSGRIFFAGKEITHCPPESRQIGFVYQDYALFPHLNVRQNILFGLKCRKMPADQRKEKLIRICGLLGINPLLDRFPGTLSGGEQQRVALARALVMEPQMLLLDEPMSALDPRTRENFQRVLRRMQKDTGILTIHVTHDFEEAAFLADRIAVMHRGRLEQTGTPEEIFKRPASLFAARFTGAPNVFTGEVLRYNGHQVIRTGHLRLPVQTGLTGPVGFVLHPEYLELLRTPLDKSNCFPGRVIAVYQKRYFYEVTVKVDQLMLYMPVAGNNSHRSSLPGAGDEVWCRILPGGLHFFPLEDASINL</sequence>
<dbReference type="InterPro" id="IPR003439">
    <property type="entry name" value="ABC_transporter-like_ATP-bd"/>
</dbReference>
<name>A0A1B7LB27_9FIRM</name>
<keyword evidence="1" id="KW-0813">Transport</keyword>
<dbReference type="STRING" id="1838280.A6M21_15645"/>
<dbReference type="EMBL" id="LYVF01000193">
    <property type="protein sequence ID" value="OAT79529.1"/>
    <property type="molecule type" value="Genomic_DNA"/>
</dbReference>
<keyword evidence="3" id="KW-0067">ATP-binding</keyword>